<dbReference type="Proteomes" id="UP000195137">
    <property type="component" value="Unassembled WGS sequence"/>
</dbReference>
<dbReference type="EMBL" id="MRZU01000002">
    <property type="protein sequence ID" value="OUJ19396.1"/>
    <property type="molecule type" value="Genomic_DNA"/>
</dbReference>
<proteinExistence type="predicted"/>
<feature type="region of interest" description="Disordered" evidence="1">
    <location>
        <begin position="94"/>
        <end position="123"/>
    </location>
</feature>
<dbReference type="RefSeq" id="WP_086636496.1">
    <property type="nucleotide sequence ID" value="NZ_MRZU01000002.1"/>
</dbReference>
<evidence type="ECO:0000313" key="2">
    <source>
        <dbReference type="EMBL" id="OUJ19396.1"/>
    </source>
</evidence>
<evidence type="ECO:0000313" key="3">
    <source>
        <dbReference type="Proteomes" id="UP000195137"/>
    </source>
</evidence>
<accession>A0A1Y3GJ30</accession>
<dbReference type="OrthoDB" id="146786at2157"/>
<dbReference type="AlphaFoldDB" id="A0A1Y3GJ30"/>
<keyword evidence="3" id="KW-1185">Reference proteome</keyword>
<organism evidence="2 3">
    <name type="scientific">Methanonatronarchaeum thermophilum</name>
    <dbReference type="NCBI Taxonomy" id="1927129"/>
    <lineage>
        <taxon>Archaea</taxon>
        <taxon>Methanobacteriati</taxon>
        <taxon>Methanobacteriota</taxon>
        <taxon>Methanonatronarchaeia</taxon>
        <taxon>Methanonatronarchaeales</taxon>
        <taxon>Methanonatronarchaeaceae</taxon>
        <taxon>Methanonatronarchaeum</taxon>
    </lineage>
</organism>
<evidence type="ECO:0000256" key="1">
    <source>
        <dbReference type="SAM" id="MobiDB-lite"/>
    </source>
</evidence>
<dbReference type="InterPro" id="IPR018716">
    <property type="entry name" value="DUF2240"/>
</dbReference>
<reference evidence="2 3" key="1">
    <citation type="submission" date="2016-12" db="EMBL/GenBank/DDBJ databases">
        <title>Discovery of methanogenic haloarchaea.</title>
        <authorList>
            <person name="Sorokin D.Y."/>
            <person name="Makarova K.S."/>
            <person name="Abbas B."/>
            <person name="Ferrer M."/>
            <person name="Golyshin P.N."/>
        </authorList>
    </citation>
    <scope>NUCLEOTIDE SEQUENCE [LARGE SCALE GENOMIC DNA]</scope>
    <source>
        <strain evidence="2">AMET1</strain>
    </source>
</reference>
<dbReference type="Pfam" id="PF09999">
    <property type="entry name" value="DUF2240"/>
    <property type="match status" value="1"/>
</dbReference>
<name>A0A1Y3GJ30_9EURY</name>
<protein>
    <submittedName>
        <fullName evidence="2">Putative HTH domain homologous to N-terminal domain of RPA1 protein family</fullName>
    </submittedName>
</protein>
<gene>
    <name evidence="2" type="ORF">AMET1_0065</name>
</gene>
<comment type="caution">
    <text evidence="2">The sequence shown here is derived from an EMBL/GenBank/DDBJ whole genome shotgun (WGS) entry which is preliminary data.</text>
</comment>
<sequence length="167" mass="19824">MKNTIKELKYITANPFKRKGKKELEKNRFIFTLSIDLNWFKTDEAKQIMETAIKNNLLIENEETVKANYDLNQIELTLDYTPNQKTIQKIKQIQHTQQKPKNQKQKNNDFHKKLNLPKKQTQKEIQKIQKEMKGLIDKETATLILARKKGINIDEQTEKTLRKTLKT</sequence>